<evidence type="ECO:0000313" key="8">
    <source>
        <dbReference type="Proteomes" id="UP001162800"/>
    </source>
</evidence>
<evidence type="ECO:0000256" key="5">
    <source>
        <dbReference type="SAM" id="SignalP"/>
    </source>
</evidence>
<evidence type="ECO:0000256" key="4">
    <source>
        <dbReference type="ARBA" id="ARBA00022970"/>
    </source>
</evidence>
<dbReference type="InterPro" id="IPR000709">
    <property type="entry name" value="Leu_Ile_Val-bd"/>
</dbReference>
<evidence type="ECO:0000256" key="1">
    <source>
        <dbReference type="ARBA" id="ARBA00010062"/>
    </source>
</evidence>
<dbReference type="Pfam" id="PF13458">
    <property type="entry name" value="Peripla_BP_6"/>
    <property type="match status" value="1"/>
</dbReference>
<keyword evidence="2" id="KW-0813">Transport</keyword>
<dbReference type="Proteomes" id="UP001162800">
    <property type="component" value="Chromosome"/>
</dbReference>
<keyword evidence="4" id="KW-0029">Amino-acid transport</keyword>
<reference evidence="7" key="1">
    <citation type="submission" date="2022-09" db="EMBL/GenBank/DDBJ databases">
        <title>The complete genome of Acidovorax sp. 5MLIR.</title>
        <authorList>
            <person name="Liu L."/>
            <person name="Yue J."/>
            <person name="Yang F."/>
            <person name="Yuan J."/>
            <person name="Li L."/>
        </authorList>
    </citation>
    <scope>NUCLEOTIDE SEQUENCE</scope>
    <source>
        <strain evidence="7">5MLIR</strain>
    </source>
</reference>
<dbReference type="RefSeq" id="WP_231043048.1">
    <property type="nucleotide sequence ID" value="NZ_CP106881.1"/>
</dbReference>
<proteinExistence type="inferred from homology"/>
<dbReference type="SUPFAM" id="SSF53822">
    <property type="entry name" value="Periplasmic binding protein-like I"/>
    <property type="match status" value="1"/>
</dbReference>
<dbReference type="InterPro" id="IPR028081">
    <property type="entry name" value="Leu-bd"/>
</dbReference>
<keyword evidence="8" id="KW-1185">Reference proteome</keyword>
<feature type="chain" id="PRO_5046997987" evidence="5">
    <location>
        <begin position="27"/>
        <end position="387"/>
    </location>
</feature>
<keyword evidence="3 5" id="KW-0732">Signal</keyword>
<protein>
    <submittedName>
        <fullName evidence="7">ABC transporter substrate-binding protein</fullName>
    </submittedName>
</protein>
<evidence type="ECO:0000256" key="2">
    <source>
        <dbReference type="ARBA" id="ARBA00022448"/>
    </source>
</evidence>
<sequence length="387" mass="41450">MNRVNRRLVIAAACAITVLQAAPALAQEVLKVGLVAEMSGPFADFGRQMEAGIKLYQKQHGDTVAGRKVVVVTKDVAGPNPELAKRLATELIVREKVQLLAGFGFTPNALSVAPLATQAKVPMLVMNAASSGLTAKSPYMLRTSFGYDQIVPPIAQWARKEGVKKAYVLVADYAPGHDAEAAFIQSFKAAGGEIVGTVRTPVMTVDFAPYIQRIKDAQPDALFTFVNAGDVAPALMKEFREKGLHDAGIRLIGTGDIVFESAFDAIGDKGQGVVTSYPYSMRHASPLNQQFVAGFQQIAPGHSSRPTIMAVSAYDGMAALYAALKKTGGKSDGPALMQAFKDLAWESPRGPVRLDAQTRDIVQTHYIRRYEKVGAEFGNTEIGKVGP</sequence>
<organism evidence="7 8">
    <name type="scientific">Comamonas endophytica</name>
    <dbReference type="NCBI Taxonomy" id="2949090"/>
    <lineage>
        <taxon>Bacteria</taxon>
        <taxon>Pseudomonadati</taxon>
        <taxon>Pseudomonadota</taxon>
        <taxon>Betaproteobacteria</taxon>
        <taxon>Burkholderiales</taxon>
        <taxon>Comamonadaceae</taxon>
        <taxon>Comamonas</taxon>
    </lineage>
</organism>
<accession>A0ABY6GF04</accession>
<feature type="signal peptide" evidence="5">
    <location>
        <begin position="1"/>
        <end position="26"/>
    </location>
</feature>
<dbReference type="InterPro" id="IPR028082">
    <property type="entry name" value="Peripla_BP_I"/>
</dbReference>
<comment type="similarity">
    <text evidence="1">Belongs to the leucine-binding protein family.</text>
</comment>
<evidence type="ECO:0000313" key="7">
    <source>
        <dbReference type="EMBL" id="UYG53059.1"/>
    </source>
</evidence>
<dbReference type="PANTHER" id="PTHR30483">
    <property type="entry name" value="LEUCINE-SPECIFIC-BINDING PROTEIN"/>
    <property type="match status" value="1"/>
</dbReference>
<dbReference type="PRINTS" id="PR00337">
    <property type="entry name" value="LEUILEVALBP"/>
</dbReference>
<dbReference type="InterPro" id="IPR051010">
    <property type="entry name" value="BCAA_transport"/>
</dbReference>
<dbReference type="CDD" id="cd20013">
    <property type="entry name" value="PBP1_RPA0985_benzoate-like"/>
    <property type="match status" value="1"/>
</dbReference>
<evidence type="ECO:0000256" key="3">
    <source>
        <dbReference type="ARBA" id="ARBA00022729"/>
    </source>
</evidence>
<evidence type="ECO:0000259" key="6">
    <source>
        <dbReference type="Pfam" id="PF13458"/>
    </source>
</evidence>
<dbReference type="Gene3D" id="3.40.50.2300">
    <property type="match status" value="2"/>
</dbReference>
<name>A0ABY6GF04_9BURK</name>
<dbReference type="EMBL" id="CP106881">
    <property type="protein sequence ID" value="UYG53059.1"/>
    <property type="molecule type" value="Genomic_DNA"/>
</dbReference>
<dbReference type="PANTHER" id="PTHR30483:SF6">
    <property type="entry name" value="PERIPLASMIC BINDING PROTEIN OF ABC TRANSPORTER FOR NATURAL AMINO ACIDS"/>
    <property type="match status" value="1"/>
</dbReference>
<gene>
    <name evidence="7" type="ORF">M9799_07545</name>
</gene>
<feature type="domain" description="Leucine-binding protein" evidence="6">
    <location>
        <begin position="30"/>
        <end position="371"/>
    </location>
</feature>